<accession>A0A0P4VTC7</accession>
<dbReference type="PANTHER" id="PTHR10913:SF45">
    <property type="entry name" value="FOLLISTATIN, ISOFORM A-RELATED"/>
    <property type="match status" value="1"/>
</dbReference>
<dbReference type="SMART" id="SM00280">
    <property type="entry name" value="KAZAL"/>
    <property type="match status" value="2"/>
</dbReference>
<proteinExistence type="predicted"/>
<dbReference type="InterPro" id="IPR050653">
    <property type="entry name" value="Prot_Inhib_GrowthFact_Antg"/>
</dbReference>
<dbReference type="EMBL" id="GDRN01098727">
    <property type="protein sequence ID" value="JAI58897.1"/>
    <property type="molecule type" value="Transcribed_RNA"/>
</dbReference>
<evidence type="ECO:0000313" key="5">
    <source>
        <dbReference type="EMBL" id="JAI58897.1"/>
    </source>
</evidence>
<dbReference type="GO" id="GO:0005576">
    <property type="term" value="C:extracellular region"/>
    <property type="evidence" value="ECO:0007669"/>
    <property type="project" value="TreeGrafter"/>
</dbReference>
<keyword evidence="3" id="KW-1015">Disulfide bond</keyword>
<dbReference type="InterPro" id="IPR036058">
    <property type="entry name" value="Kazal_dom_sf"/>
</dbReference>
<feature type="domain" description="Kazal-like" evidence="4">
    <location>
        <begin position="67"/>
        <end position="118"/>
    </location>
</feature>
<evidence type="ECO:0000256" key="3">
    <source>
        <dbReference type="ARBA" id="ARBA00023157"/>
    </source>
</evidence>
<keyword evidence="1" id="KW-0646">Protease inhibitor</keyword>
<dbReference type="PANTHER" id="PTHR10913">
    <property type="entry name" value="FOLLISTATIN-RELATED"/>
    <property type="match status" value="1"/>
</dbReference>
<reference evidence="5" key="1">
    <citation type="submission" date="2015-09" db="EMBL/GenBank/DDBJ databases">
        <title>Scylla olivacea transcriptome.</title>
        <authorList>
            <person name="Ikhwanuddin M."/>
        </authorList>
    </citation>
    <scope>NUCLEOTIDE SEQUENCE</scope>
</reference>
<dbReference type="AlphaFoldDB" id="A0A0P4VTC7"/>
<evidence type="ECO:0000259" key="4">
    <source>
        <dbReference type="PROSITE" id="PS51465"/>
    </source>
</evidence>
<keyword evidence="2" id="KW-0722">Serine protease inhibitor</keyword>
<dbReference type="SUPFAM" id="SSF100895">
    <property type="entry name" value="Kazal-type serine protease inhibitors"/>
    <property type="match status" value="2"/>
</dbReference>
<dbReference type="Pfam" id="PF00050">
    <property type="entry name" value="Kazal_1"/>
    <property type="match status" value="2"/>
</dbReference>
<dbReference type="Gene3D" id="3.30.60.30">
    <property type="match status" value="2"/>
</dbReference>
<protein>
    <recommendedName>
        <fullName evidence="4">Kazal-like domain-containing protein</fullName>
    </recommendedName>
</protein>
<dbReference type="PROSITE" id="PS51465">
    <property type="entry name" value="KAZAL_2"/>
    <property type="match status" value="2"/>
</dbReference>
<dbReference type="GO" id="GO:0030154">
    <property type="term" value="P:cell differentiation"/>
    <property type="evidence" value="ECO:0007669"/>
    <property type="project" value="TreeGrafter"/>
</dbReference>
<dbReference type="InterPro" id="IPR002350">
    <property type="entry name" value="Kazal_dom"/>
</dbReference>
<name>A0A0P4VTC7_SCYOL</name>
<evidence type="ECO:0000256" key="1">
    <source>
        <dbReference type="ARBA" id="ARBA00022690"/>
    </source>
</evidence>
<dbReference type="CDD" id="cd00104">
    <property type="entry name" value="KAZAL_FS"/>
    <property type="match status" value="2"/>
</dbReference>
<sequence length="121" mass="13090">MGTVEASPQYSYPPGRRGLCNAACPRIYIPVCGTDGITYPNSCVLDYYACRFNNVSYAYPGNCVAITHEQKPCPDTCPFDYSPVCGSDGNTYANKCTFESSACTDSSLHIVAYRSCGEAAY</sequence>
<feature type="domain" description="Kazal-like" evidence="4">
    <location>
        <begin position="14"/>
        <end position="65"/>
    </location>
</feature>
<organism evidence="5">
    <name type="scientific">Scylla olivacea</name>
    <name type="common">Orange mud crab</name>
    <name type="synonym">Cancer olivacea</name>
    <dbReference type="NCBI Taxonomy" id="85551"/>
    <lineage>
        <taxon>Eukaryota</taxon>
        <taxon>Metazoa</taxon>
        <taxon>Ecdysozoa</taxon>
        <taxon>Arthropoda</taxon>
        <taxon>Crustacea</taxon>
        <taxon>Multicrustacea</taxon>
        <taxon>Malacostraca</taxon>
        <taxon>Eumalacostraca</taxon>
        <taxon>Eucarida</taxon>
        <taxon>Decapoda</taxon>
        <taxon>Pleocyemata</taxon>
        <taxon>Brachyura</taxon>
        <taxon>Eubrachyura</taxon>
        <taxon>Portunoidea</taxon>
        <taxon>Portunidae</taxon>
        <taxon>Portuninae</taxon>
        <taxon>Scylla</taxon>
    </lineage>
</organism>
<evidence type="ECO:0000256" key="2">
    <source>
        <dbReference type="ARBA" id="ARBA00022900"/>
    </source>
</evidence>